<evidence type="ECO:0000259" key="3">
    <source>
        <dbReference type="SMART" id="SM00736"/>
    </source>
</evidence>
<dbReference type="SUPFAM" id="SSF49313">
    <property type="entry name" value="Cadherin-like"/>
    <property type="match status" value="8"/>
</dbReference>
<feature type="domain" description="Dystroglycan-type cadherin-like" evidence="3">
    <location>
        <begin position="121"/>
        <end position="213"/>
    </location>
</feature>
<dbReference type="GO" id="GO:0016020">
    <property type="term" value="C:membrane"/>
    <property type="evidence" value="ECO:0007669"/>
    <property type="project" value="InterPro"/>
</dbReference>
<feature type="signal peptide" evidence="2">
    <location>
        <begin position="1"/>
        <end position="23"/>
    </location>
</feature>
<dbReference type="AlphaFoldDB" id="A0A7J5TTZ7"/>
<dbReference type="InterPro" id="IPR006644">
    <property type="entry name" value="Cadg"/>
</dbReference>
<sequence>MLRLFRLPTARLWLCAWALYVLAQLGHTVAAQTGLTLTQPTYNCATGAITFNTTGGNGTPITYSAAGISRSDAGSNNGTVEAGLRADPKPIVITATQSGMSTSYAFDLASFCATPSNRPPVFNGSLPVGSGTVGRTLYYYIPTGAFVDPEGETLTYSGTGMPEGVVVEPTTGTVYGTATSPGFSLITIIATDPRGQSARAQFVLGVNPAGSTFALAQPTYNCSTGAITFNTTGSNGGPITYTAPGITRNDPGSATGTVEPGLRADPKPIIITATQGGAIATYVFDIASFCAGGGPVTPPPAFSGTLGSTTGTVGQSFSYTIPNGSFSATAGQSLTYAASGLPGGLTINRNTGAITGTPTTAGSNTVVITATSSATSTTVSSGTSTTGTSGTGTSGTATVGQSATASLGIVISSSVTSGTSTTGTSGTGTSGGTAFAGTLGSATGTVGQSFSYTIPNGSFSATAGQSLTYAASGLPPGLAINRNTGAITGTPTTAGSNTVIITATSSATSTTVSSGTSTTGTSGTGTSGTATVGQSFSGTLGILINASVTSGTGTSGTGTTGTAFVGTLGSATGTVGQSFSYTIPSGSFSATAGQSLTYSASGLPPGLTINTGTGAITGTPTTAGSNTVIITAITSGTSTTVSSGTSTTGTSGTGTSGTATTGQSFSGTLGILINSSVTSGTGTAPVFSGTLASATATVGQAFTYTLPTGAFTSPTGQSLTYNASGVPLGLSVNAATGAISGTPTQAGNSAVVIFATNPSGQSASALLGITVNPGTSTTGTSGTAFVGTLGSATGTVGQSFSYTIPTGSFTATTGQSLTYAATGLPAGLTISPGTGAITGTPTTAGSNTVVITATSSASSTSGTSGTGTSGTATVGGSASGTLGIVINSSVTSGTSTTGTSGTGTSGTGIVFNGPLTSVTGTVGQAFSYTLPTGTFTGGQSVSYAATGLPAGLTINGATGAISGTPTAAGSNTVVIRATPGSSTSGTSGTGTSGTATVGQSASGTLGITISSSVTSGTSTTGTSGTGTSGTAPVFSGSLVSATGVVGRAFSYTLPTGTFTAGGSQTLTYAATGLPAGLSINAATGTISGTPTAAGSNTVVIVASTGSSSSGTSGTGTSGTATSGTATGGTSTVGQSASGTVTITISASSASGRLATVDLNPIGITAVGGNPVSNGIVEVAVTGIAGEPVQVLLTDSKGQIIGQQRRERGQSEERFRFDVSRQPGGTLLLRAATETRSHTIRLLKID</sequence>
<feature type="domain" description="Dystroglycan-type cadherin-like" evidence="3">
    <location>
        <begin position="686"/>
        <end position="778"/>
    </location>
</feature>
<feature type="compositionally biased region" description="Low complexity" evidence="1">
    <location>
        <begin position="638"/>
        <end position="650"/>
    </location>
</feature>
<dbReference type="GO" id="GO:0005509">
    <property type="term" value="F:calcium ion binding"/>
    <property type="evidence" value="ECO:0007669"/>
    <property type="project" value="InterPro"/>
</dbReference>
<gene>
    <name evidence="4" type="ORF">F5984_22665</name>
</gene>
<evidence type="ECO:0000313" key="5">
    <source>
        <dbReference type="Proteomes" id="UP000488299"/>
    </source>
</evidence>
<feature type="region of interest" description="Disordered" evidence="1">
    <location>
        <begin position="376"/>
        <end position="398"/>
    </location>
</feature>
<dbReference type="EMBL" id="WELI01000012">
    <property type="protein sequence ID" value="KAB7727042.1"/>
    <property type="molecule type" value="Genomic_DNA"/>
</dbReference>
<keyword evidence="2" id="KW-0732">Signal</keyword>
<proteinExistence type="predicted"/>
<feature type="region of interest" description="Disordered" evidence="1">
    <location>
        <begin position="638"/>
        <end position="659"/>
    </location>
</feature>
<protein>
    <recommendedName>
        <fullName evidence="3">Dystroglycan-type cadherin-like domain-containing protein</fullName>
    </recommendedName>
</protein>
<reference evidence="4 5" key="1">
    <citation type="submission" date="2019-10" db="EMBL/GenBank/DDBJ databases">
        <title>Rudanella paleaurantiibacter sp. nov., isolated from sludge.</title>
        <authorList>
            <person name="Xu S.Q."/>
        </authorList>
    </citation>
    <scope>NUCLEOTIDE SEQUENCE [LARGE SCALE GENOMIC DNA]</scope>
    <source>
        <strain evidence="4 5">HX-22-17</strain>
    </source>
</reference>
<name>A0A7J5TTZ7_9BACT</name>
<evidence type="ECO:0000313" key="4">
    <source>
        <dbReference type="EMBL" id="KAB7727042.1"/>
    </source>
</evidence>
<dbReference type="InterPro" id="IPR015919">
    <property type="entry name" value="Cadherin-like_sf"/>
</dbReference>
<evidence type="ECO:0000256" key="1">
    <source>
        <dbReference type="SAM" id="MobiDB-lite"/>
    </source>
</evidence>
<accession>A0A7J5TTZ7</accession>
<comment type="caution">
    <text evidence="4">The sequence shown here is derived from an EMBL/GenBank/DDBJ whole genome shotgun (WGS) entry which is preliminary data.</text>
</comment>
<dbReference type="InterPro" id="IPR013783">
    <property type="entry name" value="Ig-like_fold"/>
</dbReference>
<feature type="domain" description="Dystroglycan-type cadherin-like" evidence="3">
    <location>
        <begin position="784"/>
        <end position="893"/>
    </location>
</feature>
<dbReference type="RefSeq" id="WP_152126507.1">
    <property type="nucleotide sequence ID" value="NZ_WELI01000012.1"/>
</dbReference>
<feature type="region of interest" description="Disordered" evidence="1">
    <location>
        <begin position="1105"/>
        <end position="1134"/>
    </location>
</feature>
<feature type="compositionally biased region" description="Low complexity" evidence="1">
    <location>
        <begin position="1117"/>
        <end position="1134"/>
    </location>
</feature>
<dbReference type="Proteomes" id="UP000488299">
    <property type="component" value="Unassembled WGS sequence"/>
</dbReference>
<evidence type="ECO:0000256" key="2">
    <source>
        <dbReference type="SAM" id="SignalP"/>
    </source>
</evidence>
<feature type="chain" id="PRO_5029898981" description="Dystroglycan-type cadherin-like domain-containing protein" evidence="2">
    <location>
        <begin position="24"/>
        <end position="1245"/>
    </location>
</feature>
<feature type="compositionally biased region" description="Low complexity" evidence="1">
    <location>
        <begin position="376"/>
        <end position="388"/>
    </location>
</feature>
<dbReference type="SMART" id="SM00736">
    <property type="entry name" value="CADG"/>
    <property type="match status" value="3"/>
</dbReference>
<dbReference type="Gene3D" id="2.60.40.10">
    <property type="entry name" value="Immunoglobulins"/>
    <property type="match status" value="8"/>
</dbReference>
<organism evidence="4 5">
    <name type="scientific">Rudanella paleaurantiibacter</name>
    <dbReference type="NCBI Taxonomy" id="2614655"/>
    <lineage>
        <taxon>Bacteria</taxon>
        <taxon>Pseudomonadati</taxon>
        <taxon>Bacteroidota</taxon>
        <taxon>Cytophagia</taxon>
        <taxon>Cytophagales</taxon>
        <taxon>Cytophagaceae</taxon>
        <taxon>Rudanella</taxon>
    </lineage>
</organism>
<dbReference type="Pfam" id="PF05345">
    <property type="entry name" value="He_PIG"/>
    <property type="match status" value="8"/>
</dbReference>
<keyword evidence="5" id="KW-1185">Reference proteome</keyword>